<organism evidence="1 2">
    <name type="scientific">Desulfovibrio litoralis DSM 11393</name>
    <dbReference type="NCBI Taxonomy" id="1121455"/>
    <lineage>
        <taxon>Bacteria</taxon>
        <taxon>Pseudomonadati</taxon>
        <taxon>Thermodesulfobacteriota</taxon>
        <taxon>Desulfovibrionia</taxon>
        <taxon>Desulfovibrionales</taxon>
        <taxon>Desulfovibrionaceae</taxon>
        <taxon>Desulfovibrio</taxon>
    </lineage>
</organism>
<sequence length="161" mass="18855">MGFKYCYDIDWGEDSCNISKTMFDNHKRQYAKRQIRPSDTFGYLSPEIFFGQELSVGDRVKQHLLAYNRPKNELEYLYKIIELSQQIKHELIIVIPPAREDYKKFIPDNIFCDLFLAVKNKNIKIVDLFSPNNLESEDFGDTDHLTPKGAIKASKWLNSLI</sequence>
<evidence type="ECO:0008006" key="3">
    <source>
        <dbReference type="Google" id="ProtNLM"/>
    </source>
</evidence>
<protein>
    <recommendedName>
        <fullName evidence="3">SGNH hydrolase-like domain-containing protein, acetyltransferase AlgX</fullName>
    </recommendedName>
</protein>
<accession>A0A1M7RYX9</accession>
<gene>
    <name evidence="1" type="ORF">SAMN02745728_00342</name>
</gene>
<dbReference type="Proteomes" id="UP000186469">
    <property type="component" value="Unassembled WGS sequence"/>
</dbReference>
<proteinExistence type="predicted"/>
<evidence type="ECO:0000313" key="1">
    <source>
        <dbReference type="EMBL" id="SHN51360.1"/>
    </source>
</evidence>
<reference evidence="1 2" key="1">
    <citation type="submission" date="2016-12" db="EMBL/GenBank/DDBJ databases">
        <authorList>
            <person name="Song W.-J."/>
            <person name="Kurnit D.M."/>
        </authorList>
    </citation>
    <scope>NUCLEOTIDE SEQUENCE [LARGE SCALE GENOMIC DNA]</scope>
    <source>
        <strain evidence="1 2">DSM 11393</strain>
    </source>
</reference>
<dbReference type="OrthoDB" id="6805579at2"/>
<dbReference type="STRING" id="1121455.SAMN02745728_00342"/>
<keyword evidence="2" id="KW-1185">Reference proteome</keyword>
<dbReference type="AlphaFoldDB" id="A0A1M7RYX9"/>
<dbReference type="RefSeq" id="WP_072695848.1">
    <property type="nucleotide sequence ID" value="NZ_FRDI01000002.1"/>
</dbReference>
<dbReference type="EMBL" id="FRDI01000002">
    <property type="protein sequence ID" value="SHN51360.1"/>
    <property type="molecule type" value="Genomic_DNA"/>
</dbReference>
<evidence type="ECO:0000313" key="2">
    <source>
        <dbReference type="Proteomes" id="UP000186469"/>
    </source>
</evidence>
<name>A0A1M7RYX9_9BACT</name>